<evidence type="ECO:0000313" key="3">
    <source>
        <dbReference type="Proteomes" id="UP000505355"/>
    </source>
</evidence>
<dbReference type="EMBL" id="CP054139">
    <property type="protein sequence ID" value="QKJ32173.1"/>
    <property type="molecule type" value="Genomic_DNA"/>
</dbReference>
<reference evidence="2 3" key="1">
    <citation type="submission" date="2020-05" db="EMBL/GenBank/DDBJ databases">
        <title>Mucilaginibacter mali sp. nov.</title>
        <authorList>
            <person name="Kim H.S."/>
            <person name="Lee K.C."/>
            <person name="Suh M.K."/>
            <person name="Kim J.-S."/>
            <person name="Han K.-I."/>
            <person name="Eom M.K."/>
            <person name="Shin Y.K."/>
            <person name="Lee J.-S."/>
        </authorList>
    </citation>
    <scope>NUCLEOTIDE SEQUENCE [LARGE SCALE GENOMIC DNA]</scope>
    <source>
        <strain evidence="2 3">G2-14</strain>
    </source>
</reference>
<evidence type="ECO:0000256" key="1">
    <source>
        <dbReference type="SAM" id="Phobius"/>
    </source>
</evidence>
<protein>
    <submittedName>
        <fullName evidence="2">Uncharacterized protein</fullName>
    </submittedName>
</protein>
<feature type="transmembrane region" description="Helical" evidence="1">
    <location>
        <begin position="79"/>
        <end position="95"/>
    </location>
</feature>
<keyword evidence="1" id="KW-1133">Transmembrane helix</keyword>
<gene>
    <name evidence="2" type="ORF">HQ865_21210</name>
</gene>
<evidence type="ECO:0000313" key="2">
    <source>
        <dbReference type="EMBL" id="QKJ32173.1"/>
    </source>
</evidence>
<feature type="transmembrane region" description="Helical" evidence="1">
    <location>
        <begin position="102"/>
        <end position="125"/>
    </location>
</feature>
<organism evidence="2 3">
    <name type="scientific">Mucilaginibacter mali</name>
    <dbReference type="NCBI Taxonomy" id="2740462"/>
    <lineage>
        <taxon>Bacteria</taxon>
        <taxon>Pseudomonadati</taxon>
        <taxon>Bacteroidota</taxon>
        <taxon>Sphingobacteriia</taxon>
        <taxon>Sphingobacteriales</taxon>
        <taxon>Sphingobacteriaceae</taxon>
        <taxon>Mucilaginibacter</taxon>
    </lineage>
</organism>
<keyword evidence="1" id="KW-0812">Transmembrane</keyword>
<sequence length="166" mass="18900">MKTLTTPQLQHRIRICIWIVIAGLALSGITAFPLETELGWIKDHLTWAPTVLQQWITQIYNILHVVNQHYPYLSYGTDWLAFAHVMLAIVFIGPLKDPVKNIWVIQFGMIACVAIVPLAFIAGPIRQIPVFWRLIDCSFGVGGIIPLGLAYRYIKILEKESRHPDQ</sequence>
<feature type="transmembrane region" description="Helical" evidence="1">
    <location>
        <begin position="12"/>
        <end position="34"/>
    </location>
</feature>
<proteinExistence type="predicted"/>
<dbReference type="RefSeq" id="WP_173416824.1">
    <property type="nucleotide sequence ID" value="NZ_CP054139.1"/>
</dbReference>
<accession>A0A7D4TPX2</accession>
<dbReference type="Proteomes" id="UP000505355">
    <property type="component" value="Chromosome"/>
</dbReference>
<dbReference type="KEGG" id="mmab:HQ865_21210"/>
<feature type="transmembrane region" description="Helical" evidence="1">
    <location>
        <begin position="131"/>
        <end position="154"/>
    </location>
</feature>
<dbReference type="AlphaFoldDB" id="A0A7D4TPX2"/>
<name>A0A7D4TPX2_9SPHI</name>
<keyword evidence="1" id="KW-0472">Membrane</keyword>
<keyword evidence="3" id="KW-1185">Reference proteome</keyword>